<dbReference type="EMBL" id="GGFL01010206">
    <property type="protein sequence ID" value="MBW74384.1"/>
    <property type="molecule type" value="Transcribed_RNA"/>
</dbReference>
<reference evidence="2" key="1">
    <citation type="submission" date="2018-01" db="EMBL/GenBank/DDBJ databases">
        <title>An insight into the sialome of Amazonian anophelines.</title>
        <authorList>
            <person name="Ribeiro J.M."/>
            <person name="Scarpassa V."/>
            <person name="Calvo E."/>
        </authorList>
    </citation>
    <scope>NUCLEOTIDE SEQUENCE</scope>
</reference>
<feature type="chain" id="PRO_5014630347" evidence="1">
    <location>
        <begin position="19"/>
        <end position="74"/>
    </location>
</feature>
<protein>
    <submittedName>
        <fullName evidence="2">Putative secreted protein</fullName>
    </submittedName>
</protein>
<keyword evidence="1" id="KW-0732">Signal</keyword>
<evidence type="ECO:0000256" key="1">
    <source>
        <dbReference type="SAM" id="SignalP"/>
    </source>
</evidence>
<proteinExistence type="predicted"/>
<sequence>MNFFTLSFLLLMVFKTPSNFTFSLYLVLTENFIQSLNHEEDTVRLVIQIEANIRYEALRSRPQSFVMFSIKLNI</sequence>
<evidence type="ECO:0000313" key="2">
    <source>
        <dbReference type="EMBL" id="MBW74384.1"/>
    </source>
</evidence>
<organism evidence="2">
    <name type="scientific">Anopheles darlingi</name>
    <name type="common">Mosquito</name>
    <dbReference type="NCBI Taxonomy" id="43151"/>
    <lineage>
        <taxon>Eukaryota</taxon>
        <taxon>Metazoa</taxon>
        <taxon>Ecdysozoa</taxon>
        <taxon>Arthropoda</taxon>
        <taxon>Hexapoda</taxon>
        <taxon>Insecta</taxon>
        <taxon>Pterygota</taxon>
        <taxon>Neoptera</taxon>
        <taxon>Endopterygota</taxon>
        <taxon>Diptera</taxon>
        <taxon>Nematocera</taxon>
        <taxon>Culicoidea</taxon>
        <taxon>Culicidae</taxon>
        <taxon>Anophelinae</taxon>
        <taxon>Anopheles</taxon>
    </lineage>
</organism>
<dbReference type="AlphaFoldDB" id="A0A2M4D9X8"/>
<feature type="signal peptide" evidence="1">
    <location>
        <begin position="1"/>
        <end position="18"/>
    </location>
</feature>
<accession>A0A2M4D9X8</accession>
<name>A0A2M4D9X8_ANODA</name>